<name>A0A4C1ZWS1_EUMVA</name>
<dbReference type="EMBL" id="BGZK01002176">
    <property type="protein sequence ID" value="GBP91494.1"/>
    <property type="molecule type" value="Genomic_DNA"/>
</dbReference>
<protein>
    <submittedName>
        <fullName evidence="4">Zinc carboxypeptidase A 1</fullName>
    </submittedName>
</protein>
<dbReference type="AlphaFoldDB" id="A0A4C1ZWS1"/>
<dbReference type="GO" id="GO:0006508">
    <property type="term" value="P:proteolysis"/>
    <property type="evidence" value="ECO:0007669"/>
    <property type="project" value="InterPro"/>
</dbReference>
<sequence>MILFSTKLFRITVLMHQSVIHEQFFSINRRSVNAGHSTSNNPCHHDLYAGSAAFSEMETRSLSTYIAKLDNLLAYISLHSYGQMILLPYSDSTEHIGNYDEL</sequence>
<dbReference type="GO" id="GO:0005615">
    <property type="term" value="C:extracellular space"/>
    <property type="evidence" value="ECO:0007669"/>
    <property type="project" value="TreeGrafter"/>
</dbReference>
<proteinExistence type="inferred from homology"/>
<dbReference type="Proteomes" id="UP000299102">
    <property type="component" value="Unassembled WGS sequence"/>
</dbReference>
<dbReference type="Pfam" id="PF00246">
    <property type="entry name" value="Peptidase_M14"/>
    <property type="match status" value="1"/>
</dbReference>
<gene>
    <name evidence="4" type="ORF">EVAR_66084_1</name>
</gene>
<evidence type="ECO:0000256" key="1">
    <source>
        <dbReference type="ARBA" id="ARBA00001947"/>
    </source>
</evidence>
<dbReference type="PANTHER" id="PTHR11705:SF153">
    <property type="entry name" value="ZINC CARBOXYPEPTIDASE A 1-LIKE PROTEIN"/>
    <property type="match status" value="1"/>
</dbReference>
<keyword evidence="5" id="KW-1185">Reference proteome</keyword>
<accession>A0A4C1ZWS1</accession>
<dbReference type="GO" id="GO:0004181">
    <property type="term" value="F:metallocarboxypeptidase activity"/>
    <property type="evidence" value="ECO:0007669"/>
    <property type="project" value="InterPro"/>
</dbReference>
<feature type="domain" description="Peptidase M14" evidence="3">
    <location>
        <begin position="36"/>
        <end position="101"/>
    </location>
</feature>
<keyword evidence="4" id="KW-0645">Protease</keyword>
<dbReference type="PANTHER" id="PTHR11705">
    <property type="entry name" value="PROTEASE FAMILY M14 CARBOXYPEPTIDASE A,B"/>
    <property type="match status" value="1"/>
</dbReference>
<dbReference type="InterPro" id="IPR000834">
    <property type="entry name" value="Peptidase_M14"/>
</dbReference>
<evidence type="ECO:0000256" key="2">
    <source>
        <dbReference type="ARBA" id="ARBA00005988"/>
    </source>
</evidence>
<evidence type="ECO:0000313" key="4">
    <source>
        <dbReference type="EMBL" id="GBP91494.1"/>
    </source>
</evidence>
<feature type="non-terminal residue" evidence="4">
    <location>
        <position position="102"/>
    </location>
</feature>
<comment type="caution">
    <text evidence="4">The sequence shown here is derived from an EMBL/GenBank/DDBJ whole genome shotgun (WGS) entry which is preliminary data.</text>
</comment>
<keyword evidence="4" id="KW-0378">Hydrolase</keyword>
<reference evidence="4 5" key="1">
    <citation type="journal article" date="2019" name="Commun. Biol.">
        <title>The bagworm genome reveals a unique fibroin gene that provides high tensile strength.</title>
        <authorList>
            <person name="Kono N."/>
            <person name="Nakamura H."/>
            <person name="Ohtoshi R."/>
            <person name="Tomita M."/>
            <person name="Numata K."/>
            <person name="Arakawa K."/>
        </authorList>
    </citation>
    <scope>NUCLEOTIDE SEQUENCE [LARGE SCALE GENOMIC DNA]</scope>
</reference>
<dbReference type="Gene3D" id="3.40.630.10">
    <property type="entry name" value="Zn peptidases"/>
    <property type="match status" value="1"/>
</dbReference>
<dbReference type="GO" id="GO:0008270">
    <property type="term" value="F:zinc ion binding"/>
    <property type="evidence" value="ECO:0007669"/>
    <property type="project" value="InterPro"/>
</dbReference>
<comment type="cofactor">
    <cofactor evidence="1">
        <name>Zn(2+)</name>
        <dbReference type="ChEBI" id="CHEBI:29105"/>
    </cofactor>
</comment>
<dbReference type="SUPFAM" id="SSF53187">
    <property type="entry name" value="Zn-dependent exopeptidases"/>
    <property type="match status" value="1"/>
</dbReference>
<organism evidence="4 5">
    <name type="scientific">Eumeta variegata</name>
    <name type="common">Bagworm moth</name>
    <name type="synonym">Eumeta japonica</name>
    <dbReference type="NCBI Taxonomy" id="151549"/>
    <lineage>
        <taxon>Eukaryota</taxon>
        <taxon>Metazoa</taxon>
        <taxon>Ecdysozoa</taxon>
        <taxon>Arthropoda</taxon>
        <taxon>Hexapoda</taxon>
        <taxon>Insecta</taxon>
        <taxon>Pterygota</taxon>
        <taxon>Neoptera</taxon>
        <taxon>Endopterygota</taxon>
        <taxon>Lepidoptera</taxon>
        <taxon>Glossata</taxon>
        <taxon>Ditrysia</taxon>
        <taxon>Tineoidea</taxon>
        <taxon>Psychidae</taxon>
        <taxon>Oiketicinae</taxon>
        <taxon>Eumeta</taxon>
    </lineage>
</organism>
<dbReference type="OrthoDB" id="7411576at2759"/>
<keyword evidence="4" id="KW-0121">Carboxypeptidase</keyword>
<evidence type="ECO:0000313" key="5">
    <source>
        <dbReference type="Proteomes" id="UP000299102"/>
    </source>
</evidence>
<comment type="similarity">
    <text evidence="2">Belongs to the peptidase M14 family.</text>
</comment>
<evidence type="ECO:0000259" key="3">
    <source>
        <dbReference type="Pfam" id="PF00246"/>
    </source>
</evidence>